<organism evidence="1 2">
    <name type="scientific">Pyricularia oryzae</name>
    <name type="common">Rice blast fungus</name>
    <name type="synonym">Magnaporthe oryzae</name>
    <dbReference type="NCBI Taxonomy" id="318829"/>
    <lineage>
        <taxon>Eukaryota</taxon>
        <taxon>Fungi</taxon>
        <taxon>Dikarya</taxon>
        <taxon>Ascomycota</taxon>
        <taxon>Pezizomycotina</taxon>
        <taxon>Sordariomycetes</taxon>
        <taxon>Sordariomycetidae</taxon>
        <taxon>Magnaporthales</taxon>
        <taxon>Pyriculariaceae</taxon>
        <taxon>Pyricularia</taxon>
    </lineage>
</organism>
<dbReference type="InterPro" id="IPR036770">
    <property type="entry name" value="Ankyrin_rpt-contain_sf"/>
</dbReference>
<sequence length="496" mass="56327">MPAASSMDFSRLPVEIYHKIVRSCVLFRDLKRALRLRFVSRAFGVAVLDAIFDSWDLFSNDEVSFWLGSHITTPKLWVTDMFNKHFVHRILMPSALLDSVDVEIIRRVAEEIARQRLLLSEDSAATKPDWPRRLDAEYRRCVKEMCGWFRRCMPTCVDDLTLHQYMTSPLSYEICLIRTAAYLGELEITKRLLAQSSSPNIEDLAITAASSGSLDLVTSLVAHQTELPTLSHIGSLSRAALEASRLQVLKHLLDLAAQTSVDETSLEAATNFHQDLVCGCDSTRSLACFRLAYEYHLHFRSLDDYRANCPWRKWEKAMLKSRCSLAACDGDVEFLGYFINAWPRQLARQDFLFRLVEYAARFNRFEALGFLVEKAHAKVRAAHIMIAMASGSVRVVELLLAYYLAESNRSCSGATEGNDLATQTHSLKDILYLGLLEASRREHDAVVRWGLAKSRELGGIDISDIVEWHRPSQQPSKAAEMGMDLMLDDWITDYND</sequence>
<accession>A0A4P7MZF5</accession>
<evidence type="ECO:0000313" key="1">
    <source>
        <dbReference type="EMBL" id="QBZ55379.1"/>
    </source>
</evidence>
<dbReference type="AlphaFoldDB" id="A0A4P7MZF5"/>
<proteinExistence type="predicted"/>
<dbReference type="EMBL" id="CP034205">
    <property type="protein sequence ID" value="QBZ55379.1"/>
    <property type="molecule type" value="Genomic_DNA"/>
</dbReference>
<dbReference type="Proteomes" id="UP000294847">
    <property type="component" value="Chromosome 2"/>
</dbReference>
<protein>
    <submittedName>
        <fullName evidence="1">Uncharacterized protein</fullName>
    </submittedName>
</protein>
<dbReference type="Gene3D" id="1.25.40.20">
    <property type="entry name" value="Ankyrin repeat-containing domain"/>
    <property type="match status" value="1"/>
</dbReference>
<name>A0A4P7MZF5_PYROR</name>
<evidence type="ECO:0000313" key="2">
    <source>
        <dbReference type="Proteomes" id="UP000294847"/>
    </source>
</evidence>
<reference evidence="1 2" key="1">
    <citation type="journal article" date="2019" name="Mol. Biol. Evol.">
        <title>Blast fungal genomes show frequent chromosomal changes, gene gains and losses, and effector gene turnover.</title>
        <authorList>
            <person name="Gomez Luciano L.B."/>
            <person name="Jason Tsai I."/>
            <person name="Chuma I."/>
            <person name="Tosa Y."/>
            <person name="Chen Y.H."/>
            <person name="Li J.Y."/>
            <person name="Li M.Y."/>
            <person name="Jade Lu M.Y."/>
            <person name="Nakayashiki H."/>
            <person name="Li W.H."/>
        </authorList>
    </citation>
    <scope>NUCLEOTIDE SEQUENCE [LARGE SCALE GENOMIC DNA]</scope>
    <source>
        <strain evidence="1">MZ5-1-6</strain>
    </source>
</reference>
<gene>
    <name evidence="1" type="ORF">PoMZ_00276</name>
</gene>
<dbReference type="SUPFAM" id="SSF140860">
    <property type="entry name" value="Pseudo ankyrin repeat-like"/>
    <property type="match status" value="1"/>
</dbReference>